<dbReference type="GO" id="GO:0003677">
    <property type="term" value="F:DNA binding"/>
    <property type="evidence" value="ECO:0007669"/>
    <property type="project" value="UniProtKB-KW"/>
</dbReference>
<dbReference type="Gene3D" id="3.40.50.2300">
    <property type="match status" value="1"/>
</dbReference>
<gene>
    <name evidence="6" type="ORF">SAMN05660209_03650</name>
</gene>
<dbReference type="PROSITE" id="PS50043">
    <property type="entry name" value="HTH_LUXR_2"/>
    <property type="match status" value="1"/>
</dbReference>
<dbReference type="InterPro" id="IPR000792">
    <property type="entry name" value="Tscrpt_reg_LuxR_C"/>
</dbReference>
<evidence type="ECO:0000256" key="3">
    <source>
        <dbReference type="PROSITE-ProRule" id="PRU00169"/>
    </source>
</evidence>
<dbReference type="OrthoDB" id="2878275at2"/>
<dbReference type="EMBL" id="FNOT01000011">
    <property type="protein sequence ID" value="SDY76605.1"/>
    <property type="molecule type" value="Genomic_DNA"/>
</dbReference>
<feature type="domain" description="HTH luxR-type" evidence="4">
    <location>
        <begin position="160"/>
        <end position="225"/>
    </location>
</feature>
<evidence type="ECO:0000259" key="4">
    <source>
        <dbReference type="PROSITE" id="PS50043"/>
    </source>
</evidence>
<dbReference type="STRING" id="1137993.SAMN05660209_03650"/>
<reference evidence="7" key="1">
    <citation type="submission" date="2016-10" db="EMBL/GenBank/DDBJ databases">
        <authorList>
            <person name="Varghese N."/>
            <person name="Submissions S."/>
        </authorList>
    </citation>
    <scope>NUCLEOTIDE SEQUENCE [LARGE SCALE GENOMIC DNA]</scope>
    <source>
        <strain evidence="7">DSM 45422</strain>
    </source>
</reference>
<dbReference type="CDD" id="cd17535">
    <property type="entry name" value="REC_NarL-like"/>
    <property type="match status" value="1"/>
</dbReference>
<evidence type="ECO:0000256" key="1">
    <source>
        <dbReference type="ARBA" id="ARBA00022553"/>
    </source>
</evidence>
<dbReference type="InterPro" id="IPR039420">
    <property type="entry name" value="WalR-like"/>
</dbReference>
<dbReference type="Pfam" id="PF00196">
    <property type="entry name" value="GerE"/>
    <property type="match status" value="1"/>
</dbReference>
<dbReference type="PRINTS" id="PR00038">
    <property type="entry name" value="HTHLUXR"/>
</dbReference>
<keyword evidence="1 3" id="KW-0597">Phosphoprotein</keyword>
<dbReference type="InterPro" id="IPR001789">
    <property type="entry name" value="Sig_transdc_resp-reg_receiver"/>
</dbReference>
<proteinExistence type="predicted"/>
<dbReference type="InterPro" id="IPR016032">
    <property type="entry name" value="Sig_transdc_resp-reg_C-effctor"/>
</dbReference>
<dbReference type="InterPro" id="IPR011006">
    <property type="entry name" value="CheY-like_superfamily"/>
</dbReference>
<dbReference type="Pfam" id="PF00072">
    <property type="entry name" value="Response_reg"/>
    <property type="match status" value="1"/>
</dbReference>
<feature type="domain" description="Response regulatory" evidence="5">
    <location>
        <begin position="21"/>
        <end position="136"/>
    </location>
</feature>
<protein>
    <submittedName>
        <fullName evidence="6">Two component transcriptional regulator, LuxR family</fullName>
    </submittedName>
</protein>
<organism evidence="6 7">
    <name type="scientific">Geodermatophilus africanus</name>
    <dbReference type="NCBI Taxonomy" id="1137993"/>
    <lineage>
        <taxon>Bacteria</taxon>
        <taxon>Bacillati</taxon>
        <taxon>Actinomycetota</taxon>
        <taxon>Actinomycetes</taxon>
        <taxon>Geodermatophilales</taxon>
        <taxon>Geodermatophilaceae</taxon>
        <taxon>Geodermatophilus</taxon>
    </lineage>
</organism>
<dbReference type="SMART" id="SM00448">
    <property type="entry name" value="REC"/>
    <property type="match status" value="1"/>
</dbReference>
<dbReference type="SMART" id="SM00421">
    <property type="entry name" value="HTH_LUXR"/>
    <property type="match status" value="1"/>
</dbReference>
<sequence length="232" mass="24705">MTLTLDRPDQLARTTAGSAPRVLIVDDHRTFAELLSGALQAAGMEVVGTAHSAAQAVAMAQDVQPDVVVMDIQMPRQDGLSATRRLREVAPTTVVAVVSDHRDPEWVVRASQAGASAFIPKEGSLAEMIDVLTRVRHGQMLIAPSTFATAPTAGNRPAPVDEVVPRLTRREQEVLDCLGRGMHVKAIARVLGITLETCRGYAKSLHAKLGVHSQLEAVVKAQHLGLLLPAAA</sequence>
<dbReference type="PANTHER" id="PTHR43214">
    <property type="entry name" value="TWO-COMPONENT RESPONSE REGULATOR"/>
    <property type="match status" value="1"/>
</dbReference>
<evidence type="ECO:0000313" key="7">
    <source>
        <dbReference type="Proteomes" id="UP000198921"/>
    </source>
</evidence>
<dbReference type="PROSITE" id="PS50110">
    <property type="entry name" value="RESPONSE_REGULATORY"/>
    <property type="match status" value="1"/>
</dbReference>
<evidence type="ECO:0000313" key="6">
    <source>
        <dbReference type="EMBL" id="SDY76605.1"/>
    </source>
</evidence>
<dbReference type="GO" id="GO:0000160">
    <property type="term" value="P:phosphorelay signal transduction system"/>
    <property type="evidence" value="ECO:0007669"/>
    <property type="project" value="InterPro"/>
</dbReference>
<dbReference type="SUPFAM" id="SSF52172">
    <property type="entry name" value="CheY-like"/>
    <property type="match status" value="1"/>
</dbReference>
<dbReference type="GO" id="GO:0006355">
    <property type="term" value="P:regulation of DNA-templated transcription"/>
    <property type="evidence" value="ECO:0007669"/>
    <property type="project" value="InterPro"/>
</dbReference>
<dbReference type="CDD" id="cd06170">
    <property type="entry name" value="LuxR_C_like"/>
    <property type="match status" value="1"/>
</dbReference>
<dbReference type="RefSeq" id="WP_091159354.1">
    <property type="nucleotide sequence ID" value="NZ_FNOT01000011.1"/>
</dbReference>
<dbReference type="InterPro" id="IPR036388">
    <property type="entry name" value="WH-like_DNA-bd_sf"/>
</dbReference>
<name>A0A1H3MKH4_9ACTN</name>
<accession>A0A1H3MKH4</accession>
<evidence type="ECO:0000256" key="2">
    <source>
        <dbReference type="ARBA" id="ARBA00023125"/>
    </source>
</evidence>
<dbReference type="Proteomes" id="UP000198921">
    <property type="component" value="Unassembled WGS sequence"/>
</dbReference>
<feature type="modified residue" description="4-aspartylphosphate" evidence="3">
    <location>
        <position position="71"/>
    </location>
</feature>
<dbReference type="InterPro" id="IPR058245">
    <property type="entry name" value="NreC/VraR/RcsB-like_REC"/>
</dbReference>
<keyword evidence="2" id="KW-0238">DNA-binding</keyword>
<evidence type="ECO:0000259" key="5">
    <source>
        <dbReference type="PROSITE" id="PS50110"/>
    </source>
</evidence>
<dbReference type="PANTHER" id="PTHR43214:SF42">
    <property type="entry name" value="TRANSCRIPTIONAL REGULATORY PROTEIN DESR"/>
    <property type="match status" value="1"/>
</dbReference>
<dbReference type="AlphaFoldDB" id="A0A1H3MKH4"/>
<dbReference type="SUPFAM" id="SSF46894">
    <property type="entry name" value="C-terminal effector domain of the bipartite response regulators"/>
    <property type="match status" value="1"/>
</dbReference>
<keyword evidence="7" id="KW-1185">Reference proteome</keyword>
<dbReference type="Gene3D" id="1.10.10.10">
    <property type="entry name" value="Winged helix-like DNA-binding domain superfamily/Winged helix DNA-binding domain"/>
    <property type="match status" value="1"/>
</dbReference>